<dbReference type="Proteomes" id="UP000654075">
    <property type="component" value="Unassembled WGS sequence"/>
</dbReference>
<dbReference type="EMBL" id="CAJNNV010025935">
    <property type="protein sequence ID" value="CAE8616671.1"/>
    <property type="molecule type" value="Genomic_DNA"/>
</dbReference>
<gene>
    <name evidence="1" type="ORF">PGLA1383_LOCUS34342</name>
</gene>
<evidence type="ECO:0000313" key="2">
    <source>
        <dbReference type="Proteomes" id="UP000654075"/>
    </source>
</evidence>
<sequence>MAAEEVGSWRLLNPLSIRFSQPRIAPHFRDGHLLQDTVSEVFEAQLEDPQRHFSRLQDAAEGAPPYDLVLVPPFPAIRVISWLPKIRRPDGISELLGTFRELVGDLPYLEAQAALAAAKVVAARAAQAATQSEALRAEERARLAIEAACADPNFKRSQAVEADRKAELARASYQRQQAQGLGARPAKAVPKAQPVLVFETPGAAFNLLGKGGGGCSSSASNLAGGSCSSASVSGPPPRRPFLPDCSDVVQIPEPEPDLGQGKGKRVYSEVLQTPAKSFEREGNGGRKDGCF</sequence>
<reference evidence="1" key="1">
    <citation type="submission" date="2021-02" db="EMBL/GenBank/DDBJ databases">
        <authorList>
            <person name="Dougan E. K."/>
            <person name="Rhodes N."/>
            <person name="Thang M."/>
            <person name="Chan C."/>
        </authorList>
    </citation>
    <scope>NUCLEOTIDE SEQUENCE</scope>
</reference>
<keyword evidence="2" id="KW-1185">Reference proteome</keyword>
<comment type="caution">
    <text evidence="1">The sequence shown here is derived from an EMBL/GenBank/DDBJ whole genome shotgun (WGS) entry which is preliminary data.</text>
</comment>
<evidence type="ECO:0000313" key="1">
    <source>
        <dbReference type="EMBL" id="CAE8616671.1"/>
    </source>
</evidence>
<dbReference type="AlphaFoldDB" id="A0A813FWR7"/>
<organism evidence="1 2">
    <name type="scientific">Polarella glacialis</name>
    <name type="common">Dinoflagellate</name>
    <dbReference type="NCBI Taxonomy" id="89957"/>
    <lineage>
        <taxon>Eukaryota</taxon>
        <taxon>Sar</taxon>
        <taxon>Alveolata</taxon>
        <taxon>Dinophyceae</taxon>
        <taxon>Suessiales</taxon>
        <taxon>Suessiaceae</taxon>
        <taxon>Polarella</taxon>
    </lineage>
</organism>
<protein>
    <submittedName>
        <fullName evidence="1">Uncharacterized protein</fullName>
    </submittedName>
</protein>
<proteinExistence type="predicted"/>
<name>A0A813FWR7_POLGL</name>
<accession>A0A813FWR7</accession>